<gene>
    <name evidence="1" type="ORF">MILVUS5_LOCUS30545</name>
</gene>
<dbReference type="Proteomes" id="UP001177021">
    <property type="component" value="Unassembled WGS sequence"/>
</dbReference>
<reference evidence="1" key="1">
    <citation type="submission" date="2023-10" db="EMBL/GenBank/DDBJ databases">
        <authorList>
            <person name="Rodriguez Cubillos JULIANA M."/>
            <person name="De Vega J."/>
        </authorList>
    </citation>
    <scope>NUCLEOTIDE SEQUENCE</scope>
</reference>
<comment type="caution">
    <text evidence="1">The sequence shown here is derived from an EMBL/GenBank/DDBJ whole genome shotgun (WGS) entry which is preliminary data.</text>
</comment>
<keyword evidence="2" id="KW-1185">Reference proteome</keyword>
<evidence type="ECO:0000313" key="1">
    <source>
        <dbReference type="EMBL" id="CAJ2665596.1"/>
    </source>
</evidence>
<evidence type="ECO:0000313" key="2">
    <source>
        <dbReference type="Proteomes" id="UP001177021"/>
    </source>
</evidence>
<sequence>MDVKHKKKACAACTYQRKRCKSNCVLAPYFPADKPKELLNANRLFGISNMKNALKEIKDDGDKNNMMESIIFESDMRAKYPVHGCLGIIKMYEGMIKESLQELDDVEELLNLCKLFHQQNLLYFFSMDHSLVPSTSSQIPNFPMDVNNTHVLENLDDNNTSCMQNDPLQEQTILPYFSINHSSVSSTSSQIPDILPYFSKNHSSEPSTSSQIQNFPLDVNNTQVLGNLDNTFCMQNDPLREQNILPYFSMNHSWEPSNSSQILDILP</sequence>
<dbReference type="EMBL" id="CASHSV030000513">
    <property type="protein sequence ID" value="CAJ2665596.1"/>
    <property type="molecule type" value="Genomic_DNA"/>
</dbReference>
<proteinExistence type="predicted"/>
<organism evidence="1 2">
    <name type="scientific">Trifolium pratense</name>
    <name type="common">Red clover</name>
    <dbReference type="NCBI Taxonomy" id="57577"/>
    <lineage>
        <taxon>Eukaryota</taxon>
        <taxon>Viridiplantae</taxon>
        <taxon>Streptophyta</taxon>
        <taxon>Embryophyta</taxon>
        <taxon>Tracheophyta</taxon>
        <taxon>Spermatophyta</taxon>
        <taxon>Magnoliopsida</taxon>
        <taxon>eudicotyledons</taxon>
        <taxon>Gunneridae</taxon>
        <taxon>Pentapetalae</taxon>
        <taxon>rosids</taxon>
        <taxon>fabids</taxon>
        <taxon>Fabales</taxon>
        <taxon>Fabaceae</taxon>
        <taxon>Papilionoideae</taxon>
        <taxon>50 kb inversion clade</taxon>
        <taxon>NPAAA clade</taxon>
        <taxon>Hologalegina</taxon>
        <taxon>IRL clade</taxon>
        <taxon>Trifolieae</taxon>
        <taxon>Trifolium</taxon>
    </lineage>
</organism>
<protein>
    <submittedName>
        <fullName evidence="1">Uncharacterized protein</fullName>
    </submittedName>
</protein>
<name>A0ACB0LB14_TRIPR</name>
<accession>A0ACB0LB14</accession>